<evidence type="ECO:0000256" key="5">
    <source>
        <dbReference type="ARBA" id="ARBA00022723"/>
    </source>
</evidence>
<keyword evidence="8" id="KW-0464">Manganese</keyword>
<dbReference type="EC" id="2.4.1.186" evidence="10"/>
<evidence type="ECO:0000256" key="9">
    <source>
        <dbReference type="ARBA" id="ARBA00038162"/>
    </source>
</evidence>
<evidence type="ECO:0000256" key="12">
    <source>
        <dbReference type="ARBA" id="ARBA00052293"/>
    </source>
</evidence>
<dbReference type="FunFam" id="3.90.550.10:FF:000092">
    <property type="entry name" value="Glycogenin 2"/>
    <property type="match status" value="1"/>
</dbReference>
<dbReference type="GO" id="GO:0005978">
    <property type="term" value="P:glycogen biosynthetic process"/>
    <property type="evidence" value="ECO:0007669"/>
    <property type="project" value="UniProtKB-KW"/>
</dbReference>
<keyword evidence="3" id="KW-0963">Cytoplasm</keyword>
<dbReference type="InterPro" id="IPR050587">
    <property type="entry name" value="GNT1/Glycosyltrans_8"/>
</dbReference>
<dbReference type="SUPFAM" id="SSF53448">
    <property type="entry name" value="Nucleotide-diphospho-sugar transferases"/>
    <property type="match status" value="1"/>
</dbReference>
<reference evidence="16" key="1">
    <citation type="submission" date="2022-11" db="UniProtKB">
        <authorList>
            <consortium name="WormBaseParasite"/>
        </authorList>
    </citation>
    <scope>IDENTIFICATION</scope>
</reference>
<dbReference type="WBParaSite" id="jg4105.1">
    <property type="protein sequence ID" value="jg4105.1"/>
    <property type="gene ID" value="jg4105"/>
</dbReference>
<keyword evidence="15" id="KW-1185">Reference proteome</keyword>
<dbReference type="GO" id="GO:0046872">
    <property type="term" value="F:metal ion binding"/>
    <property type="evidence" value="ECO:0007669"/>
    <property type="project" value="UniProtKB-KW"/>
</dbReference>
<sequence>MSGNAWVTLATNDGYAIGALVLANSLRNVGTKAKLHVMYTDGVSSELREQLASNFDGSTEVNVLDSRDEENLTLIGRPDLGVTFTKLHCWRLTQYSKCVFMDADTFMLQNCDELFNHPELAAAPDIGWPDHFNTGVFVFVPSQETYKSLLQFAATDGSFDGGDQGLLNQYFSNWREQDASHRLSFIYNVTSSAIYAYAAAIKRHALPSKSFISLASKNLGSIMKTYTETVKQHLPAGLVSHSRNLAAVKLAREVNKSGGDLPSSSSSSSIAESRPEGSAPLSDDEIRRDAWSMDSLTTLELIPLMPSKKQSTNL</sequence>
<evidence type="ECO:0000256" key="14">
    <source>
        <dbReference type="SAM" id="MobiDB-lite"/>
    </source>
</evidence>
<evidence type="ECO:0000256" key="10">
    <source>
        <dbReference type="ARBA" id="ARBA00038934"/>
    </source>
</evidence>
<evidence type="ECO:0000256" key="2">
    <source>
        <dbReference type="ARBA" id="ARBA00004496"/>
    </source>
</evidence>
<keyword evidence="4" id="KW-0808">Transferase</keyword>
<evidence type="ECO:0000256" key="8">
    <source>
        <dbReference type="ARBA" id="ARBA00023211"/>
    </source>
</evidence>
<accession>A0A915E9Y3</accession>
<evidence type="ECO:0000256" key="7">
    <source>
        <dbReference type="ARBA" id="ARBA00023180"/>
    </source>
</evidence>
<evidence type="ECO:0000313" key="16">
    <source>
        <dbReference type="WBParaSite" id="jg4105.1"/>
    </source>
</evidence>
<comment type="similarity">
    <text evidence="9">Belongs to the glycosyltransferase 8 family. Glycogenin subfamily.</text>
</comment>
<keyword evidence="6" id="KW-0320">Glycogen biosynthesis</keyword>
<comment type="cofactor">
    <cofactor evidence="1">
        <name>Mn(2+)</name>
        <dbReference type="ChEBI" id="CHEBI:29035"/>
    </cofactor>
</comment>
<keyword evidence="7" id="KW-0325">Glycoprotein</keyword>
<evidence type="ECO:0000256" key="6">
    <source>
        <dbReference type="ARBA" id="ARBA00023056"/>
    </source>
</evidence>
<keyword evidence="5" id="KW-0479">Metal-binding</keyword>
<dbReference type="PANTHER" id="PTHR11183">
    <property type="entry name" value="GLYCOGENIN SUBFAMILY MEMBER"/>
    <property type="match status" value="1"/>
</dbReference>
<comment type="catalytic activity">
    <reaction evidence="11">
        <text>[1,4-alpha-D-glucosyl](n)-L-tyrosyl-[glycogenin] + UDP-alpha-D-glucose = [1,4-alpha-D-glucosyl](n+1)-L-tyrosyl-[glycogenin] + UDP + H(+)</text>
        <dbReference type="Rhea" id="RHEA:56560"/>
        <dbReference type="Rhea" id="RHEA-COMP:14606"/>
        <dbReference type="Rhea" id="RHEA-COMP:14607"/>
        <dbReference type="ChEBI" id="CHEBI:15378"/>
        <dbReference type="ChEBI" id="CHEBI:58223"/>
        <dbReference type="ChEBI" id="CHEBI:58885"/>
        <dbReference type="ChEBI" id="CHEBI:140574"/>
        <dbReference type="EC" id="2.4.1.186"/>
    </reaction>
</comment>
<feature type="region of interest" description="Disordered" evidence="14">
    <location>
        <begin position="256"/>
        <end position="287"/>
    </location>
</feature>
<proteinExistence type="inferred from homology"/>
<evidence type="ECO:0000256" key="4">
    <source>
        <dbReference type="ARBA" id="ARBA00022679"/>
    </source>
</evidence>
<comment type="subcellular location">
    <subcellularLocation>
        <location evidence="2">Cytoplasm</location>
    </subcellularLocation>
</comment>
<evidence type="ECO:0000256" key="11">
    <source>
        <dbReference type="ARBA" id="ARBA00050886"/>
    </source>
</evidence>
<name>A0A915E9Y3_9BILA</name>
<evidence type="ECO:0000256" key="1">
    <source>
        <dbReference type="ARBA" id="ARBA00001936"/>
    </source>
</evidence>
<dbReference type="Proteomes" id="UP000887574">
    <property type="component" value="Unplaced"/>
</dbReference>
<comment type="catalytic activity">
    <reaction evidence="12">
        <text>L-tyrosyl-[glycogenin] + UDP-alpha-D-glucose = alpha-D-glucosyl-L-tyrosyl-[glycogenin] + UDP + H(+)</text>
        <dbReference type="Rhea" id="RHEA:23360"/>
        <dbReference type="Rhea" id="RHEA-COMP:14604"/>
        <dbReference type="Rhea" id="RHEA-COMP:14605"/>
        <dbReference type="ChEBI" id="CHEBI:15378"/>
        <dbReference type="ChEBI" id="CHEBI:46858"/>
        <dbReference type="ChEBI" id="CHEBI:58223"/>
        <dbReference type="ChEBI" id="CHEBI:58885"/>
        <dbReference type="ChEBI" id="CHEBI:140573"/>
        <dbReference type="EC" id="2.4.1.186"/>
    </reaction>
</comment>
<dbReference type="InterPro" id="IPR029044">
    <property type="entry name" value="Nucleotide-diphossugar_trans"/>
</dbReference>
<dbReference type="GO" id="GO:0005737">
    <property type="term" value="C:cytoplasm"/>
    <property type="evidence" value="ECO:0007669"/>
    <property type="project" value="UniProtKB-SubCell"/>
</dbReference>
<protein>
    <recommendedName>
        <fullName evidence="10">glycogenin glucosyltransferase</fullName>
        <ecNumber evidence="10">2.4.1.186</ecNumber>
    </recommendedName>
</protein>
<evidence type="ECO:0000313" key="15">
    <source>
        <dbReference type="Proteomes" id="UP000887574"/>
    </source>
</evidence>
<evidence type="ECO:0000256" key="13">
    <source>
        <dbReference type="ARBA" id="ARBA00057883"/>
    </source>
</evidence>
<dbReference type="Pfam" id="PF01501">
    <property type="entry name" value="Glyco_transf_8"/>
    <property type="match status" value="1"/>
</dbReference>
<dbReference type="InterPro" id="IPR002495">
    <property type="entry name" value="Glyco_trans_8"/>
</dbReference>
<dbReference type="CDD" id="cd02537">
    <property type="entry name" value="GT8_Glycogenin"/>
    <property type="match status" value="1"/>
</dbReference>
<dbReference type="GO" id="GO:0008466">
    <property type="term" value="F:glycogenin glucosyltransferase activity"/>
    <property type="evidence" value="ECO:0007669"/>
    <property type="project" value="UniProtKB-EC"/>
</dbReference>
<comment type="function">
    <text evidence="13">Self-glucosylating initiator of glycogen synthesis. It catalyzes the formation of a short alpha (1,4)-glucosyl chain covalently attached via a glucose 1-O-tyrosyl linkage to internal tyrosine residues and these chains act as primers for the elongation reaction catalyzed by glycogen synthase.</text>
</comment>
<dbReference type="Gene3D" id="3.90.550.10">
    <property type="entry name" value="Spore Coat Polysaccharide Biosynthesis Protein SpsA, Chain A"/>
    <property type="match status" value="1"/>
</dbReference>
<evidence type="ECO:0000256" key="3">
    <source>
        <dbReference type="ARBA" id="ARBA00022490"/>
    </source>
</evidence>
<organism evidence="15 16">
    <name type="scientific">Ditylenchus dipsaci</name>
    <dbReference type="NCBI Taxonomy" id="166011"/>
    <lineage>
        <taxon>Eukaryota</taxon>
        <taxon>Metazoa</taxon>
        <taxon>Ecdysozoa</taxon>
        <taxon>Nematoda</taxon>
        <taxon>Chromadorea</taxon>
        <taxon>Rhabditida</taxon>
        <taxon>Tylenchina</taxon>
        <taxon>Tylenchomorpha</taxon>
        <taxon>Sphaerularioidea</taxon>
        <taxon>Anguinidae</taxon>
        <taxon>Anguininae</taxon>
        <taxon>Ditylenchus</taxon>
    </lineage>
</organism>
<dbReference type="AlphaFoldDB" id="A0A915E9Y3"/>